<accession>A0A8D9G7P3</accession>
<dbReference type="Proteomes" id="UP000694005">
    <property type="component" value="Chromosome A06"/>
</dbReference>
<name>A0A8D9G7P3_BRACM</name>
<gene>
    <name evidence="1" type="ORF">BRAPAZ1V2_A06P33640.2</name>
</gene>
<dbReference type="Gramene" id="A06p33640.2_BraZ1">
    <property type="protein sequence ID" value="A06p33640.2_BraZ1.CDS"/>
    <property type="gene ID" value="A06g33640.2_BraZ1"/>
</dbReference>
<protein>
    <submittedName>
        <fullName evidence="1">Uncharacterized protein</fullName>
    </submittedName>
</protein>
<sequence length="149" mass="16623">MVVTWMSPLEGKIQISRGGKDLKRVRSSNAKLRMSTSGSPMQSIYEEDLEEVTLSLKGQVKFLIGAFSRLNESQEETNSTMATMEGKMSSMESAMTNLTSAVHAMMKAVRKMPVQEMDQFSDSSNPTSQVHRPILEHNRSVSMGFRARS</sequence>
<dbReference type="AlphaFoldDB" id="A0A8D9G7P3"/>
<dbReference type="EMBL" id="LS974622">
    <property type="protein sequence ID" value="CAG7871124.1"/>
    <property type="molecule type" value="Genomic_DNA"/>
</dbReference>
<reference evidence="1 2" key="1">
    <citation type="submission" date="2021-07" db="EMBL/GenBank/DDBJ databases">
        <authorList>
            <consortium name="Genoscope - CEA"/>
            <person name="William W."/>
        </authorList>
    </citation>
    <scope>NUCLEOTIDE SEQUENCE [LARGE SCALE GENOMIC DNA]</scope>
</reference>
<organism evidence="1 2">
    <name type="scientific">Brassica campestris</name>
    <name type="common">Field mustard</name>
    <dbReference type="NCBI Taxonomy" id="3711"/>
    <lineage>
        <taxon>Eukaryota</taxon>
        <taxon>Viridiplantae</taxon>
        <taxon>Streptophyta</taxon>
        <taxon>Embryophyta</taxon>
        <taxon>Tracheophyta</taxon>
        <taxon>Spermatophyta</taxon>
        <taxon>Magnoliopsida</taxon>
        <taxon>eudicotyledons</taxon>
        <taxon>Gunneridae</taxon>
        <taxon>Pentapetalae</taxon>
        <taxon>rosids</taxon>
        <taxon>malvids</taxon>
        <taxon>Brassicales</taxon>
        <taxon>Brassicaceae</taxon>
        <taxon>Brassiceae</taxon>
        <taxon>Brassica</taxon>
    </lineage>
</organism>
<evidence type="ECO:0000313" key="1">
    <source>
        <dbReference type="EMBL" id="CAG7871124.1"/>
    </source>
</evidence>
<proteinExistence type="predicted"/>
<evidence type="ECO:0000313" key="2">
    <source>
        <dbReference type="Proteomes" id="UP000694005"/>
    </source>
</evidence>